<accession>A0AAU9KFT7</accession>
<keyword evidence="1" id="KW-0175">Coiled coil</keyword>
<protein>
    <submittedName>
        <fullName evidence="2">Uncharacterized protein</fullName>
    </submittedName>
</protein>
<feature type="coiled-coil region" evidence="1">
    <location>
        <begin position="383"/>
        <end position="413"/>
    </location>
</feature>
<reference evidence="2" key="1">
    <citation type="submission" date="2021-09" db="EMBL/GenBank/DDBJ databases">
        <authorList>
            <consortium name="AG Swart"/>
            <person name="Singh M."/>
            <person name="Singh A."/>
            <person name="Seah K."/>
            <person name="Emmerich C."/>
        </authorList>
    </citation>
    <scope>NUCLEOTIDE SEQUENCE</scope>
    <source>
        <strain evidence="2">ATCC30299</strain>
    </source>
</reference>
<comment type="caution">
    <text evidence="2">The sequence shown here is derived from an EMBL/GenBank/DDBJ whole genome shotgun (WGS) entry which is preliminary data.</text>
</comment>
<organism evidence="2 3">
    <name type="scientific">Blepharisma stoltei</name>
    <dbReference type="NCBI Taxonomy" id="1481888"/>
    <lineage>
        <taxon>Eukaryota</taxon>
        <taxon>Sar</taxon>
        <taxon>Alveolata</taxon>
        <taxon>Ciliophora</taxon>
        <taxon>Postciliodesmatophora</taxon>
        <taxon>Heterotrichea</taxon>
        <taxon>Heterotrichida</taxon>
        <taxon>Blepharismidae</taxon>
        <taxon>Blepharisma</taxon>
    </lineage>
</organism>
<keyword evidence="3" id="KW-1185">Reference proteome</keyword>
<evidence type="ECO:0000256" key="1">
    <source>
        <dbReference type="SAM" id="Coils"/>
    </source>
</evidence>
<feature type="coiled-coil region" evidence="1">
    <location>
        <begin position="267"/>
        <end position="294"/>
    </location>
</feature>
<name>A0AAU9KFT7_9CILI</name>
<evidence type="ECO:0000313" key="2">
    <source>
        <dbReference type="EMBL" id="CAG9335629.1"/>
    </source>
</evidence>
<proteinExistence type="predicted"/>
<feature type="coiled-coil region" evidence="1">
    <location>
        <begin position="124"/>
        <end position="151"/>
    </location>
</feature>
<dbReference type="Proteomes" id="UP001162131">
    <property type="component" value="Unassembled WGS sequence"/>
</dbReference>
<gene>
    <name evidence="2" type="ORF">BSTOLATCC_MIC64094</name>
</gene>
<sequence>MNTRKSRFQDTSSLTNNYRKSCDICKAVPNTKWEEKETYWDLKKKNLQDKVAKLREDPNICDWRSLSPGKSKIEVDLQKLKYKIQEARNALGNKFNRATATPKDENFAKYTKSDFANSDSFNDNNELIKHIRRLEDQIYQLEEVNKTIRKSLDFANEELSRLRQGNFSKEDSEKLKIIEAQWYEDSAKKEAAEKEVLQLRKEIETMKDLNGYLEEKLKEKKESDESVLVTLKNLSNVILSKKKWNGIDSDTREKLDIFFGENMSTLVDSYEEKVNFLEMEREKFKNEVKETKDSLIGILEQLIDTDKGDLRILSQLQRNDTRDALIMLESSKDSIEERINNSRNWIRELQKEEIELEYESESPIPKRNISPVKPREDFNSYEENFKNININQLETEIQQLKLENEEMQQVIKNIKPTCEQSDFIAFVECQASAIEELLKDPEALEEWEIEF</sequence>
<evidence type="ECO:0000313" key="3">
    <source>
        <dbReference type="Proteomes" id="UP001162131"/>
    </source>
</evidence>
<dbReference type="AlphaFoldDB" id="A0AAU9KFT7"/>
<dbReference type="EMBL" id="CAJZBQ010000062">
    <property type="protein sequence ID" value="CAG9335629.1"/>
    <property type="molecule type" value="Genomic_DNA"/>
</dbReference>